<organism evidence="5 6">
    <name type="scientific">Pelotomaculum thermopropionicum</name>
    <dbReference type="NCBI Taxonomy" id="110500"/>
    <lineage>
        <taxon>Bacteria</taxon>
        <taxon>Bacillati</taxon>
        <taxon>Bacillota</taxon>
        <taxon>Clostridia</taxon>
        <taxon>Eubacteriales</taxon>
        <taxon>Desulfotomaculaceae</taxon>
        <taxon>Pelotomaculum</taxon>
    </lineage>
</organism>
<dbReference type="AlphaFoldDB" id="A0A101HS43"/>
<sequence>MKPLKLIISAFGPFAGQQVLDFTELDHRSFFLIHGPTGSGKTTVLDAMCFALYGDTSGAEREGREMRSDYAGPELTTEIIFDFSVGNQVYRIKRNPEQERLKKHGTGTTTMPAGAVLWQRTGAAGAPADAENAKTVLASGWRKVNEAVEKLLGFKSSQFRQVVLLPQGQFRKLLTADSRERQAILETLFQTELYRRI</sequence>
<evidence type="ECO:0000313" key="5">
    <source>
        <dbReference type="EMBL" id="KUK82111.1"/>
    </source>
</evidence>
<dbReference type="GO" id="GO:0006302">
    <property type="term" value="P:double-strand break repair"/>
    <property type="evidence" value="ECO:0007669"/>
    <property type="project" value="InterPro"/>
</dbReference>
<feature type="non-terminal residue" evidence="5">
    <location>
        <position position="197"/>
    </location>
</feature>
<evidence type="ECO:0000259" key="4">
    <source>
        <dbReference type="Pfam" id="PF13476"/>
    </source>
</evidence>
<dbReference type="InterPro" id="IPR038729">
    <property type="entry name" value="Rad50/SbcC_AAA"/>
</dbReference>
<evidence type="ECO:0000256" key="1">
    <source>
        <dbReference type="ARBA" id="ARBA00006930"/>
    </source>
</evidence>
<name>A0A101HS43_9FIRM</name>
<gene>
    <name evidence="5" type="ORF">XD97_0504</name>
</gene>
<dbReference type="EMBL" id="LGGS01000109">
    <property type="protein sequence ID" value="KUK82111.1"/>
    <property type="molecule type" value="Genomic_DNA"/>
</dbReference>
<evidence type="ECO:0000256" key="3">
    <source>
        <dbReference type="ARBA" id="ARBA00013368"/>
    </source>
</evidence>
<dbReference type="PANTHER" id="PTHR32114:SF2">
    <property type="entry name" value="ABC TRANSPORTER ABCH.3"/>
    <property type="match status" value="1"/>
</dbReference>
<dbReference type="PANTHER" id="PTHR32114">
    <property type="entry name" value="ABC TRANSPORTER ABCH.3"/>
    <property type="match status" value="1"/>
</dbReference>
<dbReference type="Proteomes" id="UP000054705">
    <property type="component" value="Unassembled WGS sequence"/>
</dbReference>
<evidence type="ECO:0000313" key="6">
    <source>
        <dbReference type="Proteomes" id="UP000054705"/>
    </source>
</evidence>
<dbReference type="GO" id="GO:0016887">
    <property type="term" value="F:ATP hydrolysis activity"/>
    <property type="evidence" value="ECO:0007669"/>
    <property type="project" value="InterPro"/>
</dbReference>
<protein>
    <recommendedName>
        <fullName evidence="3">Nuclease SbcCD subunit C</fullName>
    </recommendedName>
</protein>
<proteinExistence type="inferred from homology"/>
<dbReference type="Gene3D" id="3.40.50.300">
    <property type="entry name" value="P-loop containing nucleotide triphosphate hydrolases"/>
    <property type="match status" value="1"/>
</dbReference>
<dbReference type="Pfam" id="PF13476">
    <property type="entry name" value="AAA_23"/>
    <property type="match status" value="1"/>
</dbReference>
<feature type="domain" description="Rad50/SbcC-type AAA" evidence="4">
    <location>
        <begin position="5"/>
        <end position="194"/>
    </location>
</feature>
<comment type="caution">
    <text evidence="5">The sequence shown here is derived from an EMBL/GenBank/DDBJ whole genome shotgun (WGS) entry which is preliminary data.</text>
</comment>
<dbReference type="SUPFAM" id="SSF52540">
    <property type="entry name" value="P-loop containing nucleoside triphosphate hydrolases"/>
    <property type="match status" value="1"/>
</dbReference>
<comment type="subunit">
    <text evidence="2">Heterodimer of SbcC and SbcD.</text>
</comment>
<dbReference type="InterPro" id="IPR027417">
    <property type="entry name" value="P-loop_NTPase"/>
</dbReference>
<evidence type="ECO:0000256" key="2">
    <source>
        <dbReference type="ARBA" id="ARBA00011322"/>
    </source>
</evidence>
<comment type="similarity">
    <text evidence="1">Belongs to the SMC family. SbcC subfamily.</text>
</comment>
<accession>A0A101HS43</accession>
<reference evidence="6" key="1">
    <citation type="journal article" date="2015" name="MBio">
        <title>Genome-Resolved Metagenomic Analysis Reveals Roles for Candidate Phyla and Other Microbial Community Members in Biogeochemical Transformations in Oil Reservoirs.</title>
        <authorList>
            <person name="Hu P."/>
            <person name="Tom L."/>
            <person name="Singh A."/>
            <person name="Thomas B.C."/>
            <person name="Baker B.J."/>
            <person name="Piceno Y.M."/>
            <person name="Andersen G.L."/>
            <person name="Banfield J.F."/>
        </authorList>
    </citation>
    <scope>NUCLEOTIDE SEQUENCE [LARGE SCALE GENOMIC DNA]</scope>
</reference>